<protein>
    <submittedName>
        <fullName evidence="2">Uncharacterized protein</fullName>
    </submittedName>
</protein>
<dbReference type="EMBL" id="JADYXP020000010">
    <property type="protein sequence ID" value="KAL0115651.1"/>
    <property type="molecule type" value="Genomic_DNA"/>
</dbReference>
<dbReference type="Proteomes" id="UP001430953">
    <property type="component" value="Unassembled WGS sequence"/>
</dbReference>
<feature type="compositionally biased region" description="Polar residues" evidence="1">
    <location>
        <begin position="152"/>
        <end position="169"/>
    </location>
</feature>
<proteinExistence type="predicted"/>
<organism evidence="2 3">
    <name type="scientific">Cardiocondyla obscurior</name>
    <dbReference type="NCBI Taxonomy" id="286306"/>
    <lineage>
        <taxon>Eukaryota</taxon>
        <taxon>Metazoa</taxon>
        <taxon>Ecdysozoa</taxon>
        <taxon>Arthropoda</taxon>
        <taxon>Hexapoda</taxon>
        <taxon>Insecta</taxon>
        <taxon>Pterygota</taxon>
        <taxon>Neoptera</taxon>
        <taxon>Endopterygota</taxon>
        <taxon>Hymenoptera</taxon>
        <taxon>Apocrita</taxon>
        <taxon>Aculeata</taxon>
        <taxon>Formicoidea</taxon>
        <taxon>Formicidae</taxon>
        <taxon>Myrmicinae</taxon>
        <taxon>Cardiocondyla</taxon>
    </lineage>
</organism>
<evidence type="ECO:0000313" key="2">
    <source>
        <dbReference type="EMBL" id="KAL0115651.1"/>
    </source>
</evidence>
<sequence length="212" mass="23149">MDDQPARGARVRGTHSPQGCLDPPRDASETPAARSGSPKLDSPRRWSTWPGGPESRPRLQSNPTTDKPNRGRSPARLGNVPRPAREAKQRITPSAEERLYAAGRPASWRPAVSPPMKTNSDRLRARTHTPRRRMPSPTRHRIRGAPRKIQKSESAASAATRGPPNSASPRENAATPRHPRDSVVDPNPLRSHKDCIISLARTTTGASHPRGS</sequence>
<feature type="compositionally biased region" description="Basic residues" evidence="1">
    <location>
        <begin position="125"/>
        <end position="149"/>
    </location>
</feature>
<gene>
    <name evidence="2" type="ORF">PUN28_010873</name>
</gene>
<comment type="caution">
    <text evidence="2">The sequence shown here is derived from an EMBL/GenBank/DDBJ whole genome shotgun (WGS) entry which is preliminary data.</text>
</comment>
<dbReference type="AlphaFoldDB" id="A0AAW2FMN6"/>
<accession>A0AAW2FMN6</accession>
<name>A0AAW2FMN6_9HYME</name>
<feature type="region of interest" description="Disordered" evidence="1">
    <location>
        <begin position="1"/>
        <end position="212"/>
    </location>
</feature>
<keyword evidence="3" id="KW-1185">Reference proteome</keyword>
<evidence type="ECO:0000313" key="3">
    <source>
        <dbReference type="Proteomes" id="UP001430953"/>
    </source>
</evidence>
<reference evidence="2 3" key="1">
    <citation type="submission" date="2023-03" db="EMBL/GenBank/DDBJ databases">
        <title>High recombination rates correlate with genetic variation in Cardiocondyla obscurior ants.</title>
        <authorList>
            <person name="Errbii M."/>
        </authorList>
    </citation>
    <scope>NUCLEOTIDE SEQUENCE [LARGE SCALE GENOMIC DNA]</scope>
    <source>
        <strain evidence="2">Alpha-2009</strain>
        <tissue evidence="2">Whole body</tissue>
    </source>
</reference>
<evidence type="ECO:0000256" key="1">
    <source>
        <dbReference type="SAM" id="MobiDB-lite"/>
    </source>
</evidence>
<feature type="compositionally biased region" description="Basic and acidic residues" evidence="1">
    <location>
        <begin position="83"/>
        <end position="99"/>
    </location>
</feature>